<dbReference type="RefSeq" id="XP_028516436.1">
    <property type="nucleotide sequence ID" value="XM_028660635.1"/>
</dbReference>
<name>A0A913YQL1_EXADI</name>
<dbReference type="EnsemblMetazoa" id="XM_028660635.1">
    <property type="protein sequence ID" value="XP_028516436.1"/>
    <property type="gene ID" value="LOC110244366"/>
</dbReference>
<dbReference type="SUPFAM" id="SSF82671">
    <property type="entry name" value="SEA domain"/>
    <property type="match status" value="1"/>
</dbReference>
<keyword evidence="2" id="KW-0732">Signal</keyword>
<dbReference type="KEGG" id="epa:110244366"/>
<dbReference type="InterPro" id="IPR000082">
    <property type="entry name" value="SEA_dom"/>
</dbReference>
<evidence type="ECO:0000313" key="4">
    <source>
        <dbReference type="EnsemblMetazoa" id="XP_028516436.1"/>
    </source>
</evidence>
<dbReference type="OrthoDB" id="5982015at2759"/>
<proteinExistence type="predicted"/>
<keyword evidence="5" id="KW-1185">Reference proteome</keyword>
<evidence type="ECO:0000313" key="5">
    <source>
        <dbReference type="Proteomes" id="UP000887567"/>
    </source>
</evidence>
<dbReference type="OMA" id="CTPACCN"/>
<organism evidence="4 5">
    <name type="scientific">Exaiptasia diaphana</name>
    <name type="common">Tropical sea anemone</name>
    <name type="synonym">Aiptasia pulchella</name>
    <dbReference type="NCBI Taxonomy" id="2652724"/>
    <lineage>
        <taxon>Eukaryota</taxon>
        <taxon>Metazoa</taxon>
        <taxon>Cnidaria</taxon>
        <taxon>Anthozoa</taxon>
        <taxon>Hexacorallia</taxon>
        <taxon>Actiniaria</taxon>
        <taxon>Aiptasiidae</taxon>
        <taxon>Exaiptasia</taxon>
    </lineage>
</organism>
<feature type="chain" id="PRO_5037976418" description="SEA domain-containing protein" evidence="2">
    <location>
        <begin position="24"/>
        <end position="260"/>
    </location>
</feature>
<feature type="compositionally biased region" description="Basic and acidic residues" evidence="1">
    <location>
        <begin position="230"/>
        <end position="244"/>
    </location>
</feature>
<feature type="domain" description="SEA" evidence="3">
    <location>
        <begin position="47"/>
        <end position="130"/>
    </location>
</feature>
<dbReference type="GeneID" id="110244366"/>
<dbReference type="AlphaFoldDB" id="A0A913YQL1"/>
<reference evidence="4" key="1">
    <citation type="submission" date="2022-11" db="UniProtKB">
        <authorList>
            <consortium name="EnsemblMetazoa"/>
        </authorList>
    </citation>
    <scope>IDENTIFICATION</scope>
</reference>
<sequence length="260" mass="27883">MKGAVYTLCFALCIALVYSQTKAKPTAKPKPTTPKPTVAPAALKCRVYNVTVKITNQTHTDDLVNPYSADYNKLKLEMEAGVFQAFDGYGPFRALKVNSFSKAADGKTNVEIYLEMKSNSTAHLGNLIAQLAKGKLGAYPAGKKLVYAGCYYVPPIQVCSYGCPTICAPSCSTTCCNQYAIPAPPVVVPAPPPPPPPPPPPSCPAPCHPACAPSCTPACCNTGYLAGPYGKREHAPKPKKEDMKKLKKHLLKKHHKSNKH</sequence>
<feature type="region of interest" description="Disordered" evidence="1">
    <location>
        <begin position="228"/>
        <end position="260"/>
    </location>
</feature>
<dbReference type="Proteomes" id="UP000887567">
    <property type="component" value="Unplaced"/>
</dbReference>
<dbReference type="Gene3D" id="3.30.70.960">
    <property type="entry name" value="SEA domain"/>
    <property type="match status" value="1"/>
</dbReference>
<feature type="compositionally biased region" description="Basic residues" evidence="1">
    <location>
        <begin position="245"/>
        <end position="260"/>
    </location>
</feature>
<dbReference type="InterPro" id="IPR036364">
    <property type="entry name" value="SEA_dom_sf"/>
</dbReference>
<evidence type="ECO:0000256" key="1">
    <source>
        <dbReference type="SAM" id="MobiDB-lite"/>
    </source>
</evidence>
<evidence type="ECO:0000256" key="2">
    <source>
        <dbReference type="SAM" id="SignalP"/>
    </source>
</evidence>
<protein>
    <recommendedName>
        <fullName evidence="3">SEA domain-containing protein</fullName>
    </recommendedName>
</protein>
<dbReference type="Pfam" id="PF01390">
    <property type="entry name" value="SEA"/>
    <property type="match status" value="1"/>
</dbReference>
<evidence type="ECO:0000259" key="3">
    <source>
        <dbReference type="Pfam" id="PF01390"/>
    </source>
</evidence>
<accession>A0A913YQL1</accession>
<feature type="signal peptide" evidence="2">
    <location>
        <begin position="1"/>
        <end position="23"/>
    </location>
</feature>